<proteinExistence type="predicted"/>
<organism evidence="1 2">
    <name type="scientific">Bremerella volcania</name>
    <dbReference type="NCBI Taxonomy" id="2527984"/>
    <lineage>
        <taxon>Bacteria</taxon>
        <taxon>Pseudomonadati</taxon>
        <taxon>Planctomycetota</taxon>
        <taxon>Planctomycetia</taxon>
        <taxon>Pirellulales</taxon>
        <taxon>Pirellulaceae</taxon>
        <taxon>Bremerella</taxon>
    </lineage>
</organism>
<keyword evidence="2" id="KW-1185">Reference proteome</keyword>
<evidence type="ECO:0000313" key="2">
    <source>
        <dbReference type="Proteomes" id="UP000318626"/>
    </source>
</evidence>
<reference evidence="2" key="1">
    <citation type="submission" date="2019-02" db="EMBL/GenBank/DDBJ databases">
        <title>Deep-cultivation of Planctomycetes and their phenomic and genomic characterization uncovers novel biology.</title>
        <authorList>
            <person name="Wiegand S."/>
            <person name="Jogler M."/>
            <person name="Boedeker C."/>
            <person name="Pinto D."/>
            <person name="Vollmers J."/>
            <person name="Rivas-Marin E."/>
            <person name="Kohn T."/>
            <person name="Peeters S.H."/>
            <person name="Heuer A."/>
            <person name="Rast P."/>
            <person name="Oberbeckmann S."/>
            <person name="Bunk B."/>
            <person name="Jeske O."/>
            <person name="Meyerdierks A."/>
            <person name="Storesund J.E."/>
            <person name="Kallscheuer N."/>
            <person name="Luecker S."/>
            <person name="Lage O.M."/>
            <person name="Pohl T."/>
            <person name="Merkel B.J."/>
            <person name="Hornburger P."/>
            <person name="Mueller R.-W."/>
            <person name="Bruemmer F."/>
            <person name="Labrenz M."/>
            <person name="Spormann A.M."/>
            <person name="Op den Camp H."/>
            <person name="Overmann J."/>
            <person name="Amann R."/>
            <person name="Jetten M.S.M."/>
            <person name="Mascher T."/>
            <person name="Medema M.H."/>
            <person name="Devos D.P."/>
            <person name="Kaster A.-K."/>
            <person name="Ovreas L."/>
            <person name="Rohde M."/>
            <person name="Galperin M.Y."/>
            <person name="Jogler C."/>
        </authorList>
    </citation>
    <scope>NUCLEOTIDE SEQUENCE [LARGE SCALE GENOMIC DNA]</scope>
    <source>
        <strain evidence="2">Pan97</strain>
    </source>
</reference>
<dbReference type="Proteomes" id="UP000318626">
    <property type="component" value="Chromosome"/>
</dbReference>
<dbReference type="EMBL" id="CP036289">
    <property type="protein sequence ID" value="QDU75718.1"/>
    <property type="molecule type" value="Genomic_DNA"/>
</dbReference>
<dbReference type="AlphaFoldDB" id="A0A518C916"/>
<sequence>MSGHRLTTYITYMKSHEKYCSEELWIVMAFLSSNQYNPMTHEEPCLKNGLATEMWPALARPEAIEGQQRTTSSGHNARLVSNCPILMRFLESVVA</sequence>
<accession>A0A518C916</accession>
<evidence type="ECO:0000313" key="1">
    <source>
        <dbReference type="EMBL" id="QDU75718.1"/>
    </source>
</evidence>
<name>A0A518C916_9BACT</name>
<dbReference type="KEGG" id="bvo:Pan97_27600"/>
<protein>
    <submittedName>
        <fullName evidence="1">Uncharacterized protein</fullName>
    </submittedName>
</protein>
<gene>
    <name evidence="1" type="ORF">Pan97_27600</name>
</gene>